<dbReference type="EMBL" id="JAHRIN010014280">
    <property type="protein sequence ID" value="MEQ2196139.1"/>
    <property type="molecule type" value="Genomic_DNA"/>
</dbReference>
<proteinExistence type="predicted"/>
<dbReference type="Proteomes" id="UP001434883">
    <property type="component" value="Unassembled WGS sequence"/>
</dbReference>
<evidence type="ECO:0000313" key="5">
    <source>
        <dbReference type="EMBL" id="MEQ2196139.1"/>
    </source>
</evidence>
<dbReference type="Gene3D" id="2.60.40.10">
    <property type="entry name" value="Immunoglobulins"/>
    <property type="match status" value="1"/>
</dbReference>
<evidence type="ECO:0000313" key="6">
    <source>
        <dbReference type="Proteomes" id="UP001434883"/>
    </source>
</evidence>
<keyword evidence="3" id="KW-0393">Immunoglobulin domain</keyword>
<accession>A0ABV0QJY6</accession>
<dbReference type="PANTHER" id="PTHR24100:SF151">
    <property type="entry name" value="ICOS LIGAND"/>
    <property type="match status" value="1"/>
</dbReference>
<dbReference type="InterPro" id="IPR036179">
    <property type="entry name" value="Ig-like_dom_sf"/>
</dbReference>
<comment type="caution">
    <text evidence="5">The sequence shown here is derived from an EMBL/GenBank/DDBJ whole genome shotgun (WGS) entry which is preliminary data.</text>
</comment>
<dbReference type="InterPro" id="IPR007110">
    <property type="entry name" value="Ig-like_dom"/>
</dbReference>
<feature type="domain" description="Ig-like" evidence="4">
    <location>
        <begin position="26"/>
        <end position="130"/>
    </location>
</feature>
<dbReference type="InterPro" id="IPR003006">
    <property type="entry name" value="Ig/MHC_CS"/>
</dbReference>
<evidence type="ECO:0000256" key="1">
    <source>
        <dbReference type="ARBA" id="ARBA00004370"/>
    </source>
</evidence>
<dbReference type="PROSITE" id="PS00290">
    <property type="entry name" value="IG_MHC"/>
    <property type="match status" value="1"/>
</dbReference>
<evidence type="ECO:0000256" key="3">
    <source>
        <dbReference type="ARBA" id="ARBA00023319"/>
    </source>
</evidence>
<comment type="subcellular location">
    <subcellularLocation>
        <location evidence="1">Membrane</location>
    </subcellularLocation>
</comment>
<dbReference type="PROSITE" id="PS50835">
    <property type="entry name" value="IG_LIKE"/>
    <property type="match status" value="1"/>
</dbReference>
<organism evidence="5 6">
    <name type="scientific">Xenoophorus captivus</name>
    <dbReference type="NCBI Taxonomy" id="1517983"/>
    <lineage>
        <taxon>Eukaryota</taxon>
        <taxon>Metazoa</taxon>
        <taxon>Chordata</taxon>
        <taxon>Craniata</taxon>
        <taxon>Vertebrata</taxon>
        <taxon>Euteleostomi</taxon>
        <taxon>Actinopterygii</taxon>
        <taxon>Neopterygii</taxon>
        <taxon>Teleostei</taxon>
        <taxon>Neoteleostei</taxon>
        <taxon>Acanthomorphata</taxon>
        <taxon>Ovalentaria</taxon>
        <taxon>Atherinomorphae</taxon>
        <taxon>Cyprinodontiformes</taxon>
        <taxon>Goodeidae</taxon>
        <taxon>Xenoophorus</taxon>
    </lineage>
</organism>
<evidence type="ECO:0000256" key="2">
    <source>
        <dbReference type="ARBA" id="ARBA00023136"/>
    </source>
</evidence>
<keyword evidence="6" id="KW-1185">Reference proteome</keyword>
<dbReference type="InterPro" id="IPR013783">
    <property type="entry name" value="Ig-like_fold"/>
</dbReference>
<dbReference type="InterPro" id="IPR050504">
    <property type="entry name" value="IgSF_BTN/MOG"/>
</dbReference>
<sequence length="198" mass="21991">MIVVSDEAVEEQSSNLTFTLSAVSSPADRRNISAEPGQSVTLPCQHPDNYTLIAVEWSRTDLGDKYVLLYRDQQMDKSYQEPSFSDRVDLQDRLMEDGGVSLVLQDVRTYDKGTYECRVVHSGLSEAKLNNGPICTIHLDVAPPPPGSDVFFSSHVLIRSSLQRPATFGDQTWLTSPELELRNPFCISVLQPDVSDLG</sequence>
<dbReference type="SMART" id="SM00406">
    <property type="entry name" value="IGv"/>
    <property type="match status" value="1"/>
</dbReference>
<protein>
    <recommendedName>
        <fullName evidence="4">Ig-like domain-containing protein</fullName>
    </recommendedName>
</protein>
<evidence type="ECO:0000259" key="4">
    <source>
        <dbReference type="PROSITE" id="PS50835"/>
    </source>
</evidence>
<dbReference type="SMART" id="SM00409">
    <property type="entry name" value="IG"/>
    <property type="match status" value="1"/>
</dbReference>
<dbReference type="InterPro" id="IPR003599">
    <property type="entry name" value="Ig_sub"/>
</dbReference>
<reference evidence="5 6" key="1">
    <citation type="submission" date="2021-06" db="EMBL/GenBank/DDBJ databases">
        <authorList>
            <person name="Palmer J.M."/>
        </authorList>
    </citation>
    <scope>NUCLEOTIDE SEQUENCE [LARGE SCALE GENOMIC DNA]</scope>
    <source>
        <strain evidence="5 6">XC_2019</strain>
        <tissue evidence="5">Muscle</tissue>
    </source>
</reference>
<dbReference type="PANTHER" id="PTHR24100">
    <property type="entry name" value="BUTYROPHILIN"/>
    <property type="match status" value="1"/>
</dbReference>
<keyword evidence="2" id="KW-0472">Membrane</keyword>
<dbReference type="InterPro" id="IPR013106">
    <property type="entry name" value="Ig_V-set"/>
</dbReference>
<dbReference type="SUPFAM" id="SSF48726">
    <property type="entry name" value="Immunoglobulin"/>
    <property type="match status" value="1"/>
</dbReference>
<name>A0ABV0QJY6_9TELE</name>
<gene>
    <name evidence="5" type="ORF">XENOCAPTIV_024805</name>
</gene>
<dbReference type="Pfam" id="PF07686">
    <property type="entry name" value="V-set"/>
    <property type="match status" value="1"/>
</dbReference>